<dbReference type="EMBL" id="UZAM01009487">
    <property type="protein sequence ID" value="VDP09214.1"/>
    <property type="molecule type" value="Genomic_DNA"/>
</dbReference>
<dbReference type="SMART" id="SM00343">
    <property type="entry name" value="ZnF_C2HC"/>
    <property type="match status" value="2"/>
</dbReference>
<dbReference type="Pfam" id="PF00098">
    <property type="entry name" value="zf-CCHC"/>
    <property type="match status" value="1"/>
</dbReference>
<dbReference type="GO" id="GO:0008270">
    <property type="term" value="F:zinc ion binding"/>
    <property type="evidence" value="ECO:0007669"/>
    <property type="project" value="InterPro"/>
</dbReference>
<gene>
    <name evidence="6" type="ORF">SBAD_LOCUS6099</name>
</gene>
<dbReference type="WBParaSite" id="SBAD_0000633701-mRNA-1">
    <property type="protein sequence ID" value="SBAD_0000633701-mRNA-1"/>
    <property type="gene ID" value="SBAD_0000633701"/>
</dbReference>
<protein>
    <submittedName>
        <fullName evidence="8">CCHC-type domain-containing protein</fullName>
    </submittedName>
</protein>
<accession>A0A183IR52</accession>
<keyword evidence="7" id="KW-1185">Reference proteome</keyword>
<evidence type="ECO:0000313" key="7">
    <source>
        <dbReference type="Proteomes" id="UP000270296"/>
    </source>
</evidence>
<dbReference type="AlphaFoldDB" id="A0A183IR52"/>
<feature type="signal peptide" evidence="4">
    <location>
        <begin position="1"/>
        <end position="16"/>
    </location>
</feature>
<feature type="domain" description="CCHC-type" evidence="5">
    <location>
        <begin position="34"/>
        <end position="51"/>
    </location>
</feature>
<organism evidence="8">
    <name type="scientific">Soboliphyme baturini</name>
    <dbReference type="NCBI Taxonomy" id="241478"/>
    <lineage>
        <taxon>Eukaryota</taxon>
        <taxon>Metazoa</taxon>
        <taxon>Ecdysozoa</taxon>
        <taxon>Nematoda</taxon>
        <taxon>Enoplea</taxon>
        <taxon>Dorylaimia</taxon>
        <taxon>Dioctophymatida</taxon>
        <taxon>Dioctophymatoidea</taxon>
        <taxon>Soboliphymatidae</taxon>
        <taxon>Soboliphyme</taxon>
    </lineage>
</organism>
<keyword evidence="4" id="KW-0732">Signal</keyword>
<dbReference type="GO" id="GO:0031054">
    <property type="term" value="P:pre-miRNA processing"/>
    <property type="evidence" value="ECO:0007669"/>
    <property type="project" value="TreeGrafter"/>
</dbReference>
<dbReference type="GO" id="GO:0019899">
    <property type="term" value="F:enzyme binding"/>
    <property type="evidence" value="ECO:0007669"/>
    <property type="project" value="UniProtKB-ARBA"/>
</dbReference>
<dbReference type="InterPro" id="IPR001878">
    <property type="entry name" value="Znf_CCHC"/>
</dbReference>
<evidence type="ECO:0000313" key="6">
    <source>
        <dbReference type="EMBL" id="VDP09214.1"/>
    </source>
</evidence>
<feature type="chain" id="PRO_5043140175" evidence="4">
    <location>
        <begin position="17"/>
        <end position="135"/>
    </location>
</feature>
<proteinExistence type="predicted"/>
<name>A0A183IR52_9BILA</name>
<evidence type="ECO:0000313" key="8">
    <source>
        <dbReference type="WBParaSite" id="SBAD_0000633701-mRNA-1"/>
    </source>
</evidence>
<dbReference type="GO" id="GO:0005737">
    <property type="term" value="C:cytoplasm"/>
    <property type="evidence" value="ECO:0007669"/>
    <property type="project" value="UniProtKB-SubCell"/>
</dbReference>
<reference evidence="8" key="1">
    <citation type="submission" date="2016-06" db="UniProtKB">
        <authorList>
            <consortium name="WormBaseParasite"/>
        </authorList>
    </citation>
    <scope>IDENTIFICATION</scope>
</reference>
<dbReference type="OrthoDB" id="422005at2759"/>
<feature type="compositionally biased region" description="Polar residues" evidence="3">
    <location>
        <begin position="93"/>
        <end position="106"/>
    </location>
</feature>
<dbReference type="PANTHER" id="PTHR46109">
    <property type="entry name" value="PROTEIN LIN-28"/>
    <property type="match status" value="1"/>
</dbReference>
<dbReference type="InterPro" id="IPR036875">
    <property type="entry name" value="Znf_CCHC_sf"/>
</dbReference>
<evidence type="ECO:0000259" key="5">
    <source>
        <dbReference type="SMART" id="SM00343"/>
    </source>
</evidence>
<keyword evidence="2" id="KW-0963">Cytoplasm</keyword>
<evidence type="ECO:0000256" key="2">
    <source>
        <dbReference type="ARBA" id="ARBA00022490"/>
    </source>
</evidence>
<feature type="region of interest" description="Disordered" evidence="3">
    <location>
        <begin position="80"/>
        <end position="135"/>
    </location>
</feature>
<evidence type="ECO:0000256" key="3">
    <source>
        <dbReference type="SAM" id="MobiDB-lite"/>
    </source>
</evidence>
<reference evidence="6 7" key="2">
    <citation type="submission" date="2018-11" db="EMBL/GenBank/DDBJ databases">
        <authorList>
            <consortium name="Pathogen Informatics"/>
        </authorList>
    </citation>
    <scope>NUCLEOTIDE SEQUENCE [LARGE SCALE GENOMIC DNA]</scope>
</reference>
<feature type="domain" description="CCHC-type" evidence="5">
    <location>
        <begin position="57"/>
        <end position="73"/>
    </location>
</feature>
<comment type="subcellular location">
    <subcellularLocation>
        <location evidence="1">Cytoplasm</location>
    </subcellularLocation>
</comment>
<dbReference type="SUPFAM" id="SSF57756">
    <property type="entry name" value="Retrovirus zinc finger-like domains"/>
    <property type="match status" value="1"/>
</dbReference>
<evidence type="ECO:0000256" key="4">
    <source>
        <dbReference type="SAM" id="SignalP"/>
    </source>
</evidence>
<dbReference type="InterPro" id="IPR051373">
    <property type="entry name" value="Lin-28_RNA-binding"/>
</dbReference>
<dbReference type="GO" id="GO:0005634">
    <property type="term" value="C:nucleus"/>
    <property type="evidence" value="ECO:0007669"/>
    <property type="project" value="TreeGrafter"/>
</dbReference>
<dbReference type="PANTHER" id="PTHR46109:SF1">
    <property type="entry name" value="PROTEIN LIN-28 HOMOLOG"/>
    <property type="match status" value="1"/>
</dbReference>
<dbReference type="GO" id="GO:0003729">
    <property type="term" value="F:mRNA binding"/>
    <property type="evidence" value="ECO:0007669"/>
    <property type="project" value="TreeGrafter"/>
</dbReference>
<sequence>MWYVYVVLVSLHLVSGHLSRVACVSVTVLLPPGPCFNCGQYGYHIASKCRAFPQNRSCYHCRSADHLVSQCPKMHAKHLEQCSDGQDDDRPTVSASTLLPMSNGESVNGRPEAAREGNRLNGDPPTSRVQPDQLE</sequence>
<dbReference type="Proteomes" id="UP000270296">
    <property type="component" value="Unassembled WGS sequence"/>
</dbReference>
<evidence type="ECO:0000256" key="1">
    <source>
        <dbReference type="ARBA" id="ARBA00004496"/>
    </source>
</evidence>
<dbReference type="Gene3D" id="4.10.60.10">
    <property type="entry name" value="Zinc finger, CCHC-type"/>
    <property type="match status" value="1"/>
</dbReference>